<evidence type="ECO:0000313" key="3">
    <source>
        <dbReference type="Proteomes" id="UP000467700"/>
    </source>
</evidence>
<dbReference type="Proteomes" id="UP000467700">
    <property type="component" value="Unassembled WGS sequence"/>
</dbReference>
<dbReference type="AlphaFoldDB" id="A0A8S0WA97"/>
<dbReference type="SUPFAM" id="SSF52047">
    <property type="entry name" value="RNI-like"/>
    <property type="match status" value="1"/>
</dbReference>
<dbReference type="InterPro" id="IPR032675">
    <property type="entry name" value="LRR_dom_sf"/>
</dbReference>
<dbReference type="Gene3D" id="3.80.10.10">
    <property type="entry name" value="Ribonuclease Inhibitor"/>
    <property type="match status" value="1"/>
</dbReference>
<sequence length="549" mass="61587">MYRGCESERDIGTGSGWKRESPEKNGALSFLRAIYIACLKLRELEFKISKTRLLLARLAQESYSLKYGINCVHDPVTSRLPPEVISHIFVLCVPEPIDIPITFEDKGPSAPLLIGAVCKRWHEIAWSTPDLWTTLYFYLDLNTLPQQQKQLEQWLVRSGELPLSIHLGIKRRVGTISAFYPFIDIVNQQSYRWKGLYVYLPHILVSRLQVHNMTRSVLENLWVFPAAGGGPELGDSSDGLLKGTTVHSPKIIYIGAIHFGLINIKWNNATSVQLSQISLSECLHLFSSAPSLIDCSLHSLTEDSLHIAVPSTSTILHQLRHLEIEDSSWSISEALVDRLLLPALDVLEVDACSAESLRSLFIRSNCPIRTLAISETDVGDGLLVQVCQTIPSLEYLHILGECGFFDKIFHHLGTPSLIPEDGGQTFLPKLREIQVSGIRGYNWASIPKIFGFRPVSEEGKRHALNVSFNVCFRGEDEYIDEAVIPDILKIVAQGVNLTITDGDTSFDLITMSQEYHKVLQQNKHKVSQQNKQATEDRSTDSPMKSDMDD</sequence>
<evidence type="ECO:0000256" key="1">
    <source>
        <dbReference type="SAM" id="MobiDB-lite"/>
    </source>
</evidence>
<keyword evidence="3" id="KW-1185">Reference proteome</keyword>
<evidence type="ECO:0008006" key="4">
    <source>
        <dbReference type="Google" id="ProtNLM"/>
    </source>
</evidence>
<feature type="region of interest" description="Disordered" evidence="1">
    <location>
        <begin position="522"/>
        <end position="549"/>
    </location>
</feature>
<gene>
    <name evidence="2" type="ORF">AAE3_LOCUS5166</name>
</gene>
<protein>
    <recommendedName>
        <fullName evidence="4">F-box domain-containing protein</fullName>
    </recommendedName>
</protein>
<dbReference type="EMBL" id="CACVBS010000037">
    <property type="protein sequence ID" value="CAA7262906.1"/>
    <property type="molecule type" value="Genomic_DNA"/>
</dbReference>
<comment type="caution">
    <text evidence="2">The sequence shown here is derived from an EMBL/GenBank/DDBJ whole genome shotgun (WGS) entry which is preliminary data.</text>
</comment>
<proteinExistence type="predicted"/>
<dbReference type="InterPro" id="IPR036047">
    <property type="entry name" value="F-box-like_dom_sf"/>
</dbReference>
<reference evidence="2 3" key="1">
    <citation type="submission" date="2020-01" db="EMBL/GenBank/DDBJ databases">
        <authorList>
            <person name="Gupta K D."/>
        </authorList>
    </citation>
    <scope>NUCLEOTIDE SEQUENCE [LARGE SCALE GENOMIC DNA]</scope>
</reference>
<dbReference type="OrthoDB" id="2909228at2759"/>
<feature type="compositionally biased region" description="Basic and acidic residues" evidence="1">
    <location>
        <begin position="533"/>
        <end position="549"/>
    </location>
</feature>
<name>A0A8S0WA97_CYCAE</name>
<organism evidence="2 3">
    <name type="scientific">Cyclocybe aegerita</name>
    <name type="common">Black poplar mushroom</name>
    <name type="synonym">Agrocybe aegerita</name>
    <dbReference type="NCBI Taxonomy" id="1973307"/>
    <lineage>
        <taxon>Eukaryota</taxon>
        <taxon>Fungi</taxon>
        <taxon>Dikarya</taxon>
        <taxon>Basidiomycota</taxon>
        <taxon>Agaricomycotina</taxon>
        <taxon>Agaricomycetes</taxon>
        <taxon>Agaricomycetidae</taxon>
        <taxon>Agaricales</taxon>
        <taxon>Agaricineae</taxon>
        <taxon>Bolbitiaceae</taxon>
        <taxon>Cyclocybe</taxon>
    </lineage>
</organism>
<evidence type="ECO:0000313" key="2">
    <source>
        <dbReference type="EMBL" id="CAA7262906.1"/>
    </source>
</evidence>
<feature type="region of interest" description="Disordered" evidence="1">
    <location>
        <begin position="1"/>
        <end position="22"/>
    </location>
</feature>
<dbReference type="Gene3D" id="1.20.1280.50">
    <property type="match status" value="1"/>
</dbReference>
<dbReference type="SUPFAM" id="SSF81383">
    <property type="entry name" value="F-box domain"/>
    <property type="match status" value="1"/>
</dbReference>
<accession>A0A8S0WA97</accession>